<dbReference type="Gene3D" id="1.10.10.60">
    <property type="entry name" value="Homeodomain-like"/>
    <property type="match status" value="2"/>
</dbReference>
<protein>
    <submittedName>
        <fullName evidence="4">Helix-turn-helix domain-containing protein</fullName>
    </submittedName>
</protein>
<dbReference type="InterPro" id="IPR009057">
    <property type="entry name" value="Homeodomain-like_sf"/>
</dbReference>
<dbReference type="InterPro" id="IPR029062">
    <property type="entry name" value="Class_I_gatase-like"/>
</dbReference>
<dbReference type="AlphaFoldDB" id="A0AAD0YX06"/>
<organism evidence="4 5">
    <name type="scientific">Chryseobacterium indologenes</name>
    <name type="common">Flavobacterium indologenes</name>
    <dbReference type="NCBI Taxonomy" id="253"/>
    <lineage>
        <taxon>Bacteria</taxon>
        <taxon>Pseudomonadati</taxon>
        <taxon>Bacteroidota</taxon>
        <taxon>Flavobacteriia</taxon>
        <taxon>Flavobacteriales</taxon>
        <taxon>Weeksellaceae</taxon>
        <taxon>Chryseobacterium group</taxon>
        <taxon>Chryseobacterium</taxon>
    </lineage>
</organism>
<feature type="domain" description="HTH araC/xylS-type" evidence="3">
    <location>
        <begin position="232"/>
        <end position="330"/>
    </location>
</feature>
<evidence type="ECO:0000313" key="5">
    <source>
        <dbReference type="Proteomes" id="UP000269015"/>
    </source>
</evidence>
<dbReference type="Pfam" id="PF01965">
    <property type="entry name" value="DJ-1_PfpI"/>
    <property type="match status" value="1"/>
</dbReference>
<dbReference type="SMART" id="SM00342">
    <property type="entry name" value="HTH_ARAC"/>
    <property type="match status" value="1"/>
</dbReference>
<dbReference type="GO" id="GO:0003700">
    <property type="term" value="F:DNA-binding transcription factor activity"/>
    <property type="evidence" value="ECO:0007669"/>
    <property type="project" value="InterPro"/>
</dbReference>
<dbReference type="PROSITE" id="PS01124">
    <property type="entry name" value="HTH_ARAC_FAMILY_2"/>
    <property type="match status" value="1"/>
</dbReference>
<accession>A0AAD0YX06</accession>
<dbReference type="GO" id="GO:0043565">
    <property type="term" value="F:sequence-specific DNA binding"/>
    <property type="evidence" value="ECO:0007669"/>
    <property type="project" value="InterPro"/>
</dbReference>
<dbReference type="InterPro" id="IPR018060">
    <property type="entry name" value="HTH_AraC"/>
</dbReference>
<dbReference type="InterPro" id="IPR002818">
    <property type="entry name" value="DJ-1/PfpI"/>
</dbReference>
<name>A0AAD0YX06_CHRID</name>
<evidence type="ECO:0000259" key="3">
    <source>
        <dbReference type="PROSITE" id="PS01124"/>
    </source>
</evidence>
<dbReference type="InterPro" id="IPR052158">
    <property type="entry name" value="INH-QAR"/>
</dbReference>
<keyword evidence="1" id="KW-0805">Transcription regulation</keyword>
<dbReference type="CDD" id="cd03137">
    <property type="entry name" value="GATase1_AraC_1"/>
    <property type="match status" value="1"/>
</dbReference>
<reference evidence="4 5" key="1">
    <citation type="submission" date="2018-11" db="EMBL/GenBank/DDBJ databases">
        <title>Proposal to divide the Flavobacteriaceae and reorganize its genera based on Amino Acid Identity values calculated from whole genome sequences.</title>
        <authorList>
            <person name="Nicholson A.C."/>
            <person name="Gulvik C.A."/>
            <person name="Whitney A.M."/>
            <person name="Humrighouse B.W."/>
            <person name="Bell M."/>
            <person name="Holmes B."/>
            <person name="Steigerwalt A.G."/>
            <person name="Villarma A."/>
            <person name="Sheth M."/>
            <person name="Batra D."/>
            <person name="Pryor J."/>
            <person name="Bernardet J.-F."/>
            <person name="Hugo C."/>
            <person name="Kampfer P."/>
            <person name="Newman J."/>
            <person name="McQuiston J.R."/>
        </authorList>
    </citation>
    <scope>NUCLEOTIDE SEQUENCE [LARGE SCALE GENOMIC DNA]</scope>
    <source>
        <strain evidence="4 5">H5559</strain>
    </source>
</reference>
<keyword evidence="2" id="KW-0804">Transcription</keyword>
<gene>
    <name evidence="4" type="ORF">EG352_00865</name>
</gene>
<dbReference type="Gene3D" id="3.40.50.880">
    <property type="match status" value="1"/>
</dbReference>
<evidence type="ECO:0000256" key="2">
    <source>
        <dbReference type="ARBA" id="ARBA00023163"/>
    </source>
</evidence>
<dbReference type="Proteomes" id="UP000269015">
    <property type="component" value="Chromosome"/>
</dbReference>
<sequence>MNQVMNNTEKNMGKRNIVLLLLPQVQLLDIAGPCDVFTSATRFLGNDQAGYNVFMVSGTSEKILYSSSGMPLHCSHSIYDIDFPIDTLLVGGTTLDILDEIHTDLYNYLQNTVTAVRRIGSVCVGAFILAKAGLLHGKQVTTHWKYADALQKSYPELDVNINPFFIKDQNTYTSGGVSSGIDLALALVKEDFGISLASEIARHLVLHLKRPGLQSQFGHLLPDYEMMTSFTREIRDLLKDKLSRTITIEYMAQAVHMSVRNFSRVFLKESGMTPGKFLEKMRLDQAKDLLEYTDMGIDMIAGKCGLGSAVSLRRLFLKHLSVSPAQYRKAFNGTD</sequence>
<dbReference type="Pfam" id="PF12833">
    <property type="entry name" value="HTH_18"/>
    <property type="match status" value="1"/>
</dbReference>
<proteinExistence type="predicted"/>
<dbReference type="SUPFAM" id="SSF52317">
    <property type="entry name" value="Class I glutamine amidotransferase-like"/>
    <property type="match status" value="1"/>
</dbReference>
<dbReference type="PANTHER" id="PTHR43130:SF3">
    <property type="entry name" value="HTH-TYPE TRANSCRIPTIONAL REGULATOR RV1931C"/>
    <property type="match status" value="1"/>
</dbReference>
<dbReference type="EMBL" id="CP033930">
    <property type="protein sequence ID" value="AZB16434.1"/>
    <property type="molecule type" value="Genomic_DNA"/>
</dbReference>
<dbReference type="PANTHER" id="PTHR43130">
    <property type="entry name" value="ARAC-FAMILY TRANSCRIPTIONAL REGULATOR"/>
    <property type="match status" value="1"/>
</dbReference>
<evidence type="ECO:0000256" key="1">
    <source>
        <dbReference type="ARBA" id="ARBA00023015"/>
    </source>
</evidence>
<evidence type="ECO:0000313" key="4">
    <source>
        <dbReference type="EMBL" id="AZB16434.1"/>
    </source>
</evidence>
<dbReference type="SUPFAM" id="SSF46689">
    <property type="entry name" value="Homeodomain-like"/>
    <property type="match status" value="2"/>
</dbReference>